<comment type="caution">
    <text evidence="2">The sequence shown here is derived from an EMBL/GenBank/DDBJ whole genome shotgun (WGS) entry which is preliminary data.</text>
</comment>
<name>S8CP60_9LAMI</name>
<keyword evidence="1" id="KW-0472">Membrane</keyword>
<dbReference type="OrthoDB" id="2012588at2759"/>
<reference evidence="2 3" key="1">
    <citation type="journal article" date="2013" name="BMC Genomics">
        <title>The miniature genome of a carnivorous plant Genlisea aurea contains a low number of genes and short non-coding sequences.</title>
        <authorList>
            <person name="Leushkin E.V."/>
            <person name="Sutormin R.A."/>
            <person name="Nabieva E.R."/>
            <person name="Penin A.A."/>
            <person name="Kondrashov A.S."/>
            <person name="Logacheva M.D."/>
        </authorList>
    </citation>
    <scope>NUCLEOTIDE SEQUENCE [LARGE SCALE GENOMIC DNA]</scope>
</reference>
<proteinExistence type="predicted"/>
<keyword evidence="1" id="KW-0812">Transmembrane</keyword>
<evidence type="ECO:0000313" key="3">
    <source>
        <dbReference type="Proteomes" id="UP000015453"/>
    </source>
</evidence>
<keyword evidence="3" id="KW-1185">Reference proteome</keyword>
<accession>S8CP60</accession>
<organism evidence="2 3">
    <name type="scientific">Genlisea aurea</name>
    <dbReference type="NCBI Taxonomy" id="192259"/>
    <lineage>
        <taxon>Eukaryota</taxon>
        <taxon>Viridiplantae</taxon>
        <taxon>Streptophyta</taxon>
        <taxon>Embryophyta</taxon>
        <taxon>Tracheophyta</taxon>
        <taxon>Spermatophyta</taxon>
        <taxon>Magnoliopsida</taxon>
        <taxon>eudicotyledons</taxon>
        <taxon>Gunneridae</taxon>
        <taxon>Pentapetalae</taxon>
        <taxon>asterids</taxon>
        <taxon>lamiids</taxon>
        <taxon>Lamiales</taxon>
        <taxon>Lentibulariaceae</taxon>
        <taxon>Genlisea</taxon>
    </lineage>
</organism>
<dbReference type="Proteomes" id="UP000015453">
    <property type="component" value="Unassembled WGS sequence"/>
</dbReference>
<gene>
    <name evidence="2" type="ORF">M569_05840</name>
</gene>
<dbReference type="PANTHER" id="PTHR36044">
    <property type="entry name" value="HEME BINDING PROTEIN"/>
    <property type="match status" value="1"/>
</dbReference>
<feature type="non-terminal residue" evidence="2">
    <location>
        <position position="1"/>
    </location>
</feature>
<evidence type="ECO:0000256" key="1">
    <source>
        <dbReference type="SAM" id="Phobius"/>
    </source>
</evidence>
<protein>
    <submittedName>
        <fullName evidence="2">Uncharacterized protein</fullName>
    </submittedName>
</protein>
<evidence type="ECO:0000313" key="2">
    <source>
        <dbReference type="EMBL" id="EPS68929.1"/>
    </source>
</evidence>
<dbReference type="PANTHER" id="PTHR36044:SF1">
    <property type="entry name" value="HEME BINDING PROTEIN"/>
    <property type="match status" value="1"/>
</dbReference>
<keyword evidence="1" id="KW-1133">Transmembrane helix</keyword>
<dbReference type="AlphaFoldDB" id="S8CP60"/>
<dbReference type="EMBL" id="AUSU01002368">
    <property type="protein sequence ID" value="EPS68929.1"/>
    <property type="molecule type" value="Genomic_DNA"/>
</dbReference>
<feature type="transmembrane region" description="Helical" evidence="1">
    <location>
        <begin position="68"/>
        <end position="87"/>
    </location>
</feature>
<sequence>QDVQFTIGETRKFSAAFWYPTDGNSWKPSAHYTVSCDWVSMGISSGLNSLRGANVVGSSSSWEAASGFAFLLSSVALGASIFVWYAVSKAKSVAFTPL</sequence>
<feature type="non-terminal residue" evidence="2">
    <location>
        <position position="98"/>
    </location>
</feature>